<reference evidence="6 7" key="1">
    <citation type="journal article" date="2020" name="Biotechnol. Biofuels">
        <title>New insights from the biogas microbiome by comprehensive genome-resolved metagenomics of nearly 1600 species originating from multiple anaerobic digesters.</title>
        <authorList>
            <person name="Campanaro S."/>
            <person name="Treu L."/>
            <person name="Rodriguez-R L.M."/>
            <person name="Kovalovszki A."/>
            <person name="Ziels R.M."/>
            <person name="Maus I."/>
            <person name="Zhu X."/>
            <person name="Kougias P.G."/>
            <person name="Basile A."/>
            <person name="Luo G."/>
            <person name="Schluter A."/>
            <person name="Konstantinidis K.T."/>
            <person name="Angelidaki I."/>
        </authorList>
    </citation>
    <scope>NUCLEOTIDE SEQUENCE [LARGE SCALE GENOMIC DNA]</scope>
    <source>
        <strain evidence="6">AS05jafATM_4</strain>
    </source>
</reference>
<dbReference type="InterPro" id="IPR050377">
    <property type="entry name" value="Radical_SAM_PqqE_MftC-like"/>
</dbReference>
<proteinExistence type="predicted"/>
<name>A0A7C6Z5C2_9FIRM</name>
<dbReference type="Gene3D" id="3.20.20.70">
    <property type="entry name" value="Aldolase class I"/>
    <property type="match status" value="1"/>
</dbReference>
<dbReference type="Pfam" id="PF04055">
    <property type="entry name" value="Radical_SAM"/>
    <property type="match status" value="1"/>
</dbReference>
<dbReference type="PANTHER" id="PTHR11228">
    <property type="entry name" value="RADICAL SAM DOMAIN PROTEIN"/>
    <property type="match status" value="1"/>
</dbReference>
<evidence type="ECO:0000256" key="3">
    <source>
        <dbReference type="ARBA" id="ARBA00023004"/>
    </source>
</evidence>
<dbReference type="GO" id="GO:0046872">
    <property type="term" value="F:metal ion binding"/>
    <property type="evidence" value="ECO:0007669"/>
    <property type="project" value="UniProtKB-KW"/>
</dbReference>
<keyword evidence="3" id="KW-0408">Iron</keyword>
<evidence type="ECO:0000313" key="6">
    <source>
        <dbReference type="EMBL" id="HHY27426.1"/>
    </source>
</evidence>
<protein>
    <submittedName>
        <fullName evidence="6">Radical SAM protein</fullName>
    </submittedName>
</protein>
<dbReference type="CDD" id="cd01335">
    <property type="entry name" value="Radical_SAM"/>
    <property type="match status" value="1"/>
</dbReference>
<accession>A0A7C6Z5C2</accession>
<evidence type="ECO:0000256" key="1">
    <source>
        <dbReference type="ARBA" id="ARBA00022691"/>
    </source>
</evidence>
<evidence type="ECO:0000256" key="4">
    <source>
        <dbReference type="ARBA" id="ARBA00023014"/>
    </source>
</evidence>
<dbReference type="AlphaFoldDB" id="A0A7C6Z5C2"/>
<dbReference type="PROSITE" id="PS51918">
    <property type="entry name" value="RADICAL_SAM"/>
    <property type="match status" value="1"/>
</dbReference>
<dbReference type="PANTHER" id="PTHR11228:SF35">
    <property type="entry name" value="MOLYBDENUM COFACTOR BIOSYNTHESIS PROTEIN A-RELATED"/>
    <property type="match status" value="1"/>
</dbReference>
<evidence type="ECO:0000256" key="2">
    <source>
        <dbReference type="ARBA" id="ARBA00022723"/>
    </source>
</evidence>
<gene>
    <name evidence="6" type="ORF">GX523_11925</name>
</gene>
<dbReference type="Proteomes" id="UP000553059">
    <property type="component" value="Unassembled WGS sequence"/>
</dbReference>
<sequence length="279" mass="31836">MYERFTIILSNWCNLRCPFCLQNATVNNGKEISAESLISFFESGKVAPKVFKLTGGEPLSPQVYEKTKKIVEYTMSKGIRTQLNTNGTYKFTGDFDKELLNFQVSLDGLKEKHESLRGNGTFKKTVNFIKRVTKIGYKVDIMQVLQEETTRDEVEEFINFSVNEFNIHPKFQRMAPSGRASGNKEVINIDYDMDEFIENKGCSCRGVKYKCTTPEGKSTQIGIDQHGNIIPCPLLGKYKFGTIFNFNEFKIRQEMSRKLKGCTCCYPDGYKGEVSFGHI</sequence>
<dbReference type="EMBL" id="DUTF01000256">
    <property type="protein sequence ID" value="HHY27426.1"/>
    <property type="molecule type" value="Genomic_DNA"/>
</dbReference>
<evidence type="ECO:0000313" key="7">
    <source>
        <dbReference type="Proteomes" id="UP000553059"/>
    </source>
</evidence>
<keyword evidence="4" id="KW-0411">Iron-sulfur</keyword>
<feature type="domain" description="Radical SAM core" evidence="5">
    <location>
        <begin position="1"/>
        <end position="205"/>
    </location>
</feature>
<dbReference type="SFLD" id="SFLDS00029">
    <property type="entry name" value="Radical_SAM"/>
    <property type="match status" value="1"/>
</dbReference>
<keyword evidence="2" id="KW-0479">Metal-binding</keyword>
<keyword evidence="1" id="KW-0949">S-adenosyl-L-methionine</keyword>
<evidence type="ECO:0000259" key="5">
    <source>
        <dbReference type="PROSITE" id="PS51918"/>
    </source>
</evidence>
<organism evidence="6 7">
    <name type="scientific">Desulfitobacterium dehalogenans</name>
    <dbReference type="NCBI Taxonomy" id="36854"/>
    <lineage>
        <taxon>Bacteria</taxon>
        <taxon>Bacillati</taxon>
        <taxon>Bacillota</taxon>
        <taxon>Clostridia</taxon>
        <taxon>Eubacteriales</taxon>
        <taxon>Desulfitobacteriaceae</taxon>
        <taxon>Desulfitobacterium</taxon>
    </lineage>
</organism>
<comment type="caution">
    <text evidence="6">The sequence shown here is derived from an EMBL/GenBank/DDBJ whole genome shotgun (WGS) entry which is preliminary data.</text>
</comment>
<dbReference type="SFLD" id="SFLDG01067">
    <property type="entry name" value="SPASM/twitch_domain_containing"/>
    <property type="match status" value="1"/>
</dbReference>
<dbReference type="InterPro" id="IPR013785">
    <property type="entry name" value="Aldolase_TIM"/>
</dbReference>
<dbReference type="GO" id="GO:0003824">
    <property type="term" value="F:catalytic activity"/>
    <property type="evidence" value="ECO:0007669"/>
    <property type="project" value="InterPro"/>
</dbReference>
<dbReference type="InterPro" id="IPR007197">
    <property type="entry name" value="rSAM"/>
</dbReference>
<dbReference type="SUPFAM" id="SSF102114">
    <property type="entry name" value="Radical SAM enzymes"/>
    <property type="match status" value="1"/>
</dbReference>
<dbReference type="InterPro" id="IPR058240">
    <property type="entry name" value="rSAM_sf"/>
</dbReference>
<dbReference type="GO" id="GO:0051536">
    <property type="term" value="F:iron-sulfur cluster binding"/>
    <property type="evidence" value="ECO:0007669"/>
    <property type="project" value="UniProtKB-KW"/>
</dbReference>